<evidence type="ECO:0000313" key="5">
    <source>
        <dbReference type="Proteomes" id="UP000027284"/>
    </source>
</evidence>
<keyword evidence="2 3" id="KW-0802">TPR repeat</keyword>
<dbReference type="OrthoDB" id="128461at2"/>
<evidence type="ECO:0000256" key="1">
    <source>
        <dbReference type="ARBA" id="ARBA00022737"/>
    </source>
</evidence>
<name>A0A062XPV0_9BACT</name>
<dbReference type="Gene3D" id="1.25.40.10">
    <property type="entry name" value="Tetratricopeptide repeat domain"/>
    <property type="match status" value="1"/>
</dbReference>
<feature type="repeat" description="TPR" evidence="3">
    <location>
        <begin position="175"/>
        <end position="208"/>
    </location>
</feature>
<accession>A0A062XPV0</accession>
<dbReference type="InterPro" id="IPR011717">
    <property type="entry name" value="TPR-4"/>
</dbReference>
<sequence>MKKVWFVVLTVALLGAGLGLWSWLNRPAWSTRDPEVLALVEKARGELNKLYYREAAEILEQALAKDPNSFAARYFLQRAYSGLGRVREAREQLELLKQKDPATLTPRERMLLDLLVLRRSGDREAFVSRLLEYQAQYPREVELTRLLALTYQEAGRSDEAERWGRKTLELDANDALAYNILGYIELARGRFAQAEEQFRKYAFIAPDQANPHDSLGELFLITGRFEEAKRELEAAVQANPRFYPAWRHWGDLAVLLGDVELAKSATRELASALDLKPEERPVVEATALGLLAFFHDQPPLLLEAAEVITKPRDEGEFFVVHAAFCARGDWAQAESLEGTVEQAMAAGTPGSRSLARLLPLLRTQRFVSQNRFQEALASAQQAEAAFSFVNVWQAESLLTAQCWKALALARLGKKAEALEVLAKVRATNPRFPLLKRVEGQI</sequence>
<dbReference type="EMBL" id="JMFG01000006">
    <property type="protein sequence ID" value="KDA54632.1"/>
    <property type="molecule type" value="Genomic_DNA"/>
</dbReference>
<dbReference type="Pfam" id="PF07721">
    <property type="entry name" value="TPR_4"/>
    <property type="match status" value="1"/>
</dbReference>
<reference evidence="4 5" key="1">
    <citation type="submission" date="2014-04" db="EMBL/GenBank/DDBJ databases">
        <title>The Genome Sequence of Thermoanaerobaculum aquaticum MP-01, The First Cultivated Group 23 Acidobacterium.</title>
        <authorList>
            <person name="Stamps B.W."/>
            <person name="Losey N.A."/>
            <person name="Lawson P.A."/>
            <person name="Stevenson B.S."/>
        </authorList>
    </citation>
    <scope>NUCLEOTIDE SEQUENCE [LARGE SCALE GENOMIC DNA]</scope>
    <source>
        <strain evidence="4 5">MP-01</strain>
    </source>
</reference>
<feature type="repeat" description="TPR" evidence="3">
    <location>
        <begin position="209"/>
        <end position="242"/>
    </location>
</feature>
<evidence type="ECO:0000313" key="4">
    <source>
        <dbReference type="EMBL" id="KDA54632.1"/>
    </source>
</evidence>
<evidence type="ECO:0000256" key="3">
    <source>
        <dbReference type="PROSITE-ProRule" id="PRU00339"/>
    </source>
</evidence>
<dbReference type="Proteomes" id="UP000027284">
    <property type="component" value="Unassembled WGS sequence"/>
</dbReference>
<dbReference type="PROSITE" id="PS50005">
    <property type="entry name" value="TPR"/>
    <property type="match status" value="2"/>
</dbReference>
<dbReference type="RefSeq" id="WP_038047230.1">
    <property type="nucleotide sequence ID" value="NZ_JMFG01000006.1"/>
</dbReference>
<dbReference type="Pfam" id="PF14559">
    <property type="entry name" value="TPR_19"/>
    <property type="match status" value="1"/>
</dbReference>
<dbReference type="InterPro" id="IPR011990">
    <property type="entry name" value="TPR-like_helical_dom_sf"/>
</dbReference>
<dbReference type="AlphaFoldDB" id="A0A062XPV0"/>
<dbReference type="GO" id="GO:0042802">
    <property type="term" value="F:identical protein binding"/>
    <property type="evidence" value="ECO:0007669"/>
    <property type="project" value="InterPro"/>
</dbReference>
<dbReference type="PANTHER" id="PTHR45586:SF1">
    <property type="entry name" value="LIPOPOLYSACCHARIDE ASSEMBLY PROTEIN B"/>
    <property type="match status" value="1"/>
</dbReference>
<proteinExistence type="predicted"/>
<keyword evidence="1" id="KW-0677">Repeat</keyword>
<dbReference type="PANTHER" id="PTHR45586">
    <property type="entry name" value="TPR REPEAT-CONTAINING PROTEIN PA4667"/>
    <property type="match status" value="1"/>
</dbReference>
<gene>
    <name evidence="4" type="ORF">EG19_10760</name>
</gene>
<dbReference type="InterPro" id="IPR019734">
    <property type="entry name" value="TPR_rpt"/>
</dbReference>
<dbReference type="STRING" id="1312852.EG19_10760"/>
<dbReference type="SMART" id="SM00028">
    <property type="entry name" value="TPR"/>
    <property type="match status" value="5"/>
</dbReference>
<organism evidence="4 5">
    <name type="scientific">Thermoanaerobaculum aquaticum</name>
    <dbReference type="NCBI Taxonomy" id="1312852"/>
    <lineage>
        <taxon>Bacteria</taxon>
        <taxon>Pseudomonadati</taxon>
        <taxon>Acidobacteriota</taxon>
        <taxon>Thermoanaerobaculia</taxon>
        <taxon>Thermoanaerobaculales</taxon>
        <taxon>Thermoanaerobaculaceae</taxon>
        <taxon>Thermoanaerobaculum</taxon>
    </lineage>
</organism>
<keyword evidence="5" id="KW-1185">Reference proteome</keyword>
<evidence type="ECO:0000256" key="2">
    <source>
        <dbReference type="ARBA" id="ARBA00022803"/>
    </source>
</evidence>
<dbReference type="Pfam" id="PF13432">
    <property type="entry name" value="TPR_16"/>
    <property type="match status" value="3"/>
</dbReference>
<dbReference type="InterPro" id="IPR051012">
    <property type="entry name" value="CellSynth/LPSAsmb/PSIAsmb"/>
</dbReference>
<protein>
    <submittedName>
        <fullName evidence="4">Uncharacterized protein</fullName>
    </submittedName>
</protein>
<dbReference type="SUPFAM" id="SSF48452">
    <property type="entry name" value="TPR-like"/>
    <property type="match status" value="3"/>
</dbReference>
<comment type="caution">
    <text evidence="4">The sequence shown here is derived from an EMBL/GenBank/DDBJ whole genome shotgun (WGS) entry which is preliminary data.</text>
</comment>